<proteinExistence type="predicted"/>
<accession>A0A2J6PPQ7</accession>
<dbReference type="InterPro" id="IPR036047">
    <property type="entry name" value="F-box-like_dom_sf"/>
</dbReference>
<dbReference type="InterPro" id="IPR001810">
    <property type="entry name" value="F-box_dom"/>
</dbReference>
<dbReference type="SUPFAM" id="SSF81383">
    <property type="entry name" value="F-box domain"/>
    <property type="match status" value="1"/>
</dbReference>
<name>A0A2J6PPQ7_9HELO</name>
<reference evidence="2 3" key="1">
    <citation type="submission" date="2016-05" db="EMBL/GenBank/DDBJ databases">
        <title>A degradative enzymes factory behind the ericoid mycorrhizal symbiosis.</title>
        <authorList>
            <consortium name="DOE Joint Genome Institute"/>
            <person name="Martino E."/>
            <person name="Morin E."/>
            <person name="Grelet G."/>
            <person name="Kuo A."/>
            <person name="Kohler A."/>
            <person name="Daghino S."/>
            <person name="Barry K."/>
            <person name="Choi C."/>
            <person name="Cichocki N."/>
            <person name="Clum A."/>
            <person name="Copeland A."/>
            <person name="Hainaut M."/>
            <person name="Haridas S."/>
            <person name="Labutti K."/>
            <person name="Lindquist E."/>
            <person name="Lipzen A."/>
            <person name="Khouja H.-R."/>
            <person name="Murat C."/>
            <person name="Ohm R."/>
            <person name="Olson A."/>
            <person name="Spatafora J."/>
            <person name="Veneault-Fourrey C."/>
            <person name="Henrissat B."/>
            <person name="Grigoriev I."/>
            <person name="Martin F."/>
            <person name="Perotto S."/>
        </authorList>
    </citation>
    <scope>NUCLEOTIDE SEQUENCE [LARGE SCALE GENOMIC DNA]</scope>
    <source>
        <strain evidence="2 3">UAMH 7357</strain>
    </source>
</reference>
<dbReference type="AlphaFoldDB" id="A0A2J6PPQ7"/>
<dbReference type="PROSITE" id="PS50181">
    <property type="entry name" value="FBOX"/>
    <property type="match status" value="1"/>
</dbReference>
<dbReference type="EMBL" id="KZ613509">
    <property type="protein sequence ID" value="PMD16002.1"/>
    <property type="molecule type" value="Genomic_DNA"/>
</dbReference>
<dbReference type="Pfam" id="PF12937">
    <property type="entry name" value="F-box-like"/>
    <property type="match status" value="1"/>
</dbReference>
<evidence type="ECO:0000313" key="3">
    <source>
        <dbReference type="Proteomes" id="UP000235672"/>
    </source>
</evidence>
<feature type="domain" description="F-box" evidence="1">
    <location>
        <begin position="44"/>
        <end position="92"/>
    </location>
</feature>
<evidence type="ECO:0000259" key="1">
    <source>
        <dbReference type="PROSITE" id="PS50181"/>
    </source>
</evidence>
<dbReference type="OrthoDB" id="3766406at2759"/>
<organism evidence="2 3">
    <name type="scientific">Hyaloscypha hepaticicola</name>
    <dbReference type="NCBI Taxonomy" id="2082293"/>
    <lineage>
        <taxon>Eukaryota</taxon>
        <taxon>Fungi</taxon>
        <taxon>Dikarya</taxon>
        <taxon>Ascomycota</taxon>
        <taxon>Pezizomycotina</taxon>
        <taxon>Leotiomycetes</taxon>
        <taxon>Helotiales</taxon>
        <taxon>Hyaloscyphaceae</taxon>
        <taxon>Hyaloscypha</taxon>
    </lineage>
</organism>
<keyword evidence="3" id="KW-1185">Reference proteome</keyword>
<dbReference type="Proteomes" id="UP000235672">
    <property type="component" value="Unassembled WGS sequence"/>
</dbReference>
<sequence length="170" mass="20277">MKLKSLNTSDNLSWSMFLTVNCSKQCKKSDASGASAEVENKFAPLGFFDLPTELHLKILSFLDKTASVCLGVTCHYLYSLHRQLHNNIYLNFYDTPDLPFLLEDWMGPEYAFYRMNFRFVTREKFELMKYKEKEFWEGYFERMKIEPASRRLQLVQRSMDVWERGFRMNV</sequence>
<dbReference type="CDD" id="cd09917">
    <property type="entry name" value="F-box_SF"/>
    <property type="match status" value="1"/>
</dbReference>
<evidence type="ECO:0000313" key="2">
    <source>
        <dbReference type="EMBL" id="PMD16002.1"/>
    </source>
</evidence>
<gene>
    <name evidence="2" type="ORF">NA56DRAFT_325185</name>
</gene>
<protein>
    <recommendedName>
        <fullName evidence="1">F-box domain-containing protein</fullName>
    </recommendedName>
</protein>